<keyword evidence="2" id="KW-1185">Reference proteome</keyword>
<reference evidence="1 2" key="1">
    <citation type="submission" date="2024-04" db="EMBL/GenBank/DDBJ databases">
        <title>genome sequences of Mucor flavus KT1a and Helicostylum pulchrum KT1b strains isolation_sourced from the surface of a dry-aged beef.</title>
        <authorList>
            <person name="Toyotome T."/>
            <person name="Hosono M."/>
            <person name="Torimaru M."/>
            <person name="Fukuda K."/>
            <person name="Mikami N."/>
        </authorList>
    </citation>
    <scope>NUCLEOTIDE SEQUENCE [LARGE SCALE GENOMIC DNA]</scope>
    <source>
        <strain evidence="1 2">KT1b</strain>
    </source>
</reference>
<comment type="caution">
    <text evidence="1">The sequence shown here is derived from an EMBL/GenBank/DDBJ whole genome shotgun (WGS) entry which is preliminary data.</text>
</comment>
<evidence type="ECO:0000313" key="1">
    <source>
        <dbReference type="EMBL" id="GAA5798181.1"/>
    </source>
</evidence>
<organism evidence="1 2">
    <name type="scientific">Helicostylum pulchrum</name>
    <dbReference type="NCBI Taxonomy" id="562976"/>
    <lineage>
        <taxon>Eukaryota</taxon>
        <taxon>Fungi</taxon>
        <taxon>Fungi incertae sedis</taxon>
        <taxon>Mucoromycota</taxon>
        <taxon>Mucoromycotina</taxon>
        <taxon>Mucoromycetes</taxon>
        <taxon>Mucorales</taxon>
        <taxon>Mucorineae</taxon>
        <taxon>Mucoraceae</taxon>
        <taxon>Helicostylum</taxon>
    </lineage>
</organism>
<accession>A0ABP9XTS4</accession>
<evidence type="ECO:0000313" key="2">
    <source>
        <dbReference type="Proteomes" id="UP001476247"/>
    </source>
</evidence>
<gene>
    <name evidence="1" type="ORF">HPULCUR_003581</name>
</gene>
<dbReference type="Proteomes" id="UP001476247">
    <property type="component" value="Unassembled WGS sequence"/>
</dbReference>
<protein>
    <submittedName>
        <fullName evidence="1">Uncharacterized protein</fullName>
    </submittedName>
</protein>
<name>A0ABP9XTS4_9FUNG</name>
<dbReference type="EMBL" id="BAABUJ010000009">
    <property type="protein sequence ID" value="GAA5798181.1"/>
    <property type="molecule type" value="Genomic_DNA"/>
</dbReference>
<proteinExistence type="predicted"/>
<sequence>MTSAGQIVKTLLAKNGPMATQAFHQYLPTYQTQFVSKTHLKKKILASLEGEGVICKKVKREADSPKPTWEWNFANEEIAEKFKNVNL</sequence>